<gene>
    <name evidence="5" type="primary">hcf136_3</name>
    <name evidence="5" type="ORF">DUPY_52560</name>
</gene>
<proteinExistence type="predicted"/>
<organism evidence="5 6">
    <name type="scientific">Duganella phyllosphaerae</name>
    <dbReference type="NCBI Taxonomy" id="762836"/>
    <lineage>
        <taxon>Bacteria</taxon>
        <taxon>Pseudomonadati</taxon>
        <taxon>Pseudomonadota</taxon>
        <taxon>Betaproteobacteria</taxon>
        <taxon>Burkholderiales</taxon>
        <taxon>Oxalobacteraceae</taxon>
        <taxon>Telluria group</taxon>
        <taxon>Duganella</taxon>
    </lineage>
</organism>
<accession>A0A1E7W5U7</accession>
<evidence type="ECO:0000259" key="4">
    <source>
        <dbReference type="Pfam" id="PF14870"/>
    </source>
</evidence>
<evidence type="ECO:0000256" key="1">
    <source>
        <dbReference type="ARBA" id="ARBA00022531"/>
    </source>
</evidence>
<dbReference type="OrthoDB" id="9767885at2"/>
<dbReference type="InterPro" id="IPR028203">
    <property type="entry name" value="PSII_CF48-like_dom"/>
</dbReference>
<feature type="domain" description="Photosynthesis system II assembly factor Ycf48/Hcf136-like" evidence="4">
    <location>
        <begin position="184"/>
        <end position="334"/>
    </location>
</feature>
<dbReference type="AlphaFoldDB" id="A0A1E7W5U7"/>
<protein>
    <submittedName>
        <fullName evidence="5">Ycf48-like protein</fullName>
    </submittedName>
</protein>
<dbReference type="PATRIC" id="fig|762836.4.peg.5402"/>
<dbReference type="SUPFAM" id="SSF110296">
    <property type="entry name" value="Oligoxyloglucan reducing end-specific cellobiohydrolase"/>
    <property type="match status" value="1"/>
</dbReference>
<feature type="chain" id="PRO_5009206474" evidence="3">
    <location>
        <begin position="39"/>
        <end position="382"/>
    </location>
</feature>
<dbReference type="InterPro" id="IPR015943">
    <property type="entry name" value="WD40/YVTN_repeat-like_dom_sf"/>
</dbReference>
<dbReference type="EMBL" id="LROM01000154">
    <property type="protein sequence ID" value="OEZ91126.1"/>
    <property type="molecule type" value="Genomic_DNA"/>
</dbReference>
<feature type="signal peptide" evidence="3">
    <location>
        <begin position="1"/>
        <end position="38"/>
    </location>
</feature>
<reference evidence="6" key="1">
    <citation type="journal article" date="2016" name="Front. Microbiol.">
        <title>Molecular Keys to the Janthinobacterium and Duganella spp. Interaction with the Plant Pathogen Fusarium graminearum.</title>
        <authorList>
            <person name="Haack F.S."/>
            <person name="Poehlein A."/>
            <person name="Kroger C."/>
            <person name="Voigt C.A."/>
            <person name="Piepenbring M."/>
            <person name="Bode H.B."/>
            <person name="Daniel R."/>
            <person name="Schafer W."/>
            <person name="Streit W.R."/>
        </authorList>
    </citation>
    <scope>NUCLEOTIDE SEQUENCE [LARGE SCALE GENOMIC DNA]</scope>
    <source>
        <strain evidence="6">T54</strain>
    </source>
</reference>
<keyword evidence="1" id="KW-0602">Photosynthesis</keyword>
<dbReference type="Pfam" id="PF14870">
    <property type="entry name" value="PSII_BNR"/>
    <property type="match status" value="2"/>
</dbReference>
<dbReference type="PANTHER" id="PTHR47199:SF2">
    <property type="entry name" value="PHOTOSYSTEM II STABILITY_ASSEMBLY FACTOR HCF136, CHLOROPLASTIC"/>
    <property type="match status" value="1"/>
</dbReference>
<keyword evidence="2" id="KW-0604">Photosystem II</keyword>
<feature type="domain" description="Photosynthesis system II assembly factor Ycf48/Hcf136-like" evidence="4">
    <location>
        <begin position="100"/>
        <end position="147"/>
    </location>
</feature>
<comment type="caution">
    <text evidence="5">The sequence shown here is derived from an EMBL/GenBank/DDBJ whole genome shotgun (WGS) entry which is preliminary data.</text>
</comment>
<keyword evidence="6" id="KW-1185">Reference proteome</keyword>
<dbReference type="CDD" id="cd15482">
    <property type="entry name" value="Sialidase_non-viral"/>
    <property type="match status" value="1"/>
</dbReference>
<dbReference type="Proteomes" id="UP000175989">
    <property type="component" value="Unassembled WGS sequence"/>
</dbReference>
<dbReference type="GO" id="GO:0015979">
    <property type="term" value="P:photosynthesis"/>
    <property type="evidence" value="ECO:0007669"/>
    <property type="project" value="UniProtKB-KW"/>
</dbReference>
<dbReference type="GO" id="GO:0009523">
    <property type="term" value="C:photosystem II"/>
    <property type="evidence" value="ECO:0007669"/>
    <property type="project" value="UniProtKB-KW"/>
</dbReference>
<evidence type="ECO:0000256" key="3">
    <source>
        <dbReference type="SAM" id="SignalP"/>
    </source>
</evidence>
<dbReference type="Gene3D" id="2.130.10.10">
    <property type="entry name" value="YVTN repeat-like/Quinoprotein amine dehydrogenase"/>
    <property type="match status" value="3"/>
</dbReference>
<keyword evidence="3" id="KW-0732">Signal</keyword>
<evidence type="ECO:0000313" key="5">
    <source>
        <dbReference type="EMBL" id="OEZ91126.1"/>
    </source>
</evidence>
<dbReference type="PANTHER" id="PTHR47199">
    <property type="entry name" value="PHOTOSYSTEM II STABILITY/ASSEMBLY FACTOR HCF136, CHLOROPLASTIC"/>
    <property type="match status" value="1"/>
</dbReference>
<name>A0A1E7W5U7_9BURK</name>
<evidence type="ECO:0000313" key="6">
    <source>
        <dbReference type="Proteomes" id="UP000175989"/>
    </source>
</evidence>
<sequence length="382" mass="39097">MVGSTRFFARRGGVPLAAFSTALVTALITSLAVPTALAAGTASATTPAANTPAAPAALTQPALVTPKALHAAMLAVTSAGARLVAAGERGTILYSDDAGKTWRQAAVPVSVSLTALQFVDAKNGWAVGHQGVVLHTVDGGATWRKQLDGTQAAALVLLDASASFGPDRDKEVAQAQHLVDDGPDKPFLDLYFDSPRTGYVLGAYNLMFRTDDGGATWQPWQSRVANPKGLHLYGMKGAAGAIYLAGEQGLLLRSTDNGNSFNALATPYKGSYFGVLATRGGALLAYGLRGNAFRSSDRGATWTPVTTGVQASLAAGAVMADGAVVLVSQGGDVLTSRDDGLTFAAQAGTALPLAAVAQAGDGSLVVAGLRGLRRLPYDMLEQ</sequence>
<evidence type="ECO:0000256" key="2">
    <source>
        <dbReference type="ARBA" id="ARBA00023276"/>
    </source>
</evidence>